<keyword evidence="1" id="KW-0472">Membrane</keyword>
<keyword evidence="1" id="KW-0812">Transmembrane</keyword>
<evidence type="ECO:0000313" key="2">
    <source>
        <dbReference type="EMBL" id="MDR7363065.1"/>
    </source>
</evidence>
<proteinExistence type="predicted"/>
<evidence type="ECO:0000313" key="3">
    <source>
        <dbReference type="Proteomes" id="UP001183648"/>
    </source>
</evidence>
<name>A0ABU2BXD4_9ACTN</name>
<dbReference type="PANTHER" id="PTHR35788:SF1">
    <property type="entry name" value="EXPORTED PROTEIN"/>
    <property type="match status" value="1"/>
</dbReference>
<organism evidence="2 3">
    <name type="scientific">Nocardioides marmoribigeumensis</name>
    <dbReference type="NCBI Taxonomy" id="433649"/>
    <lineage>
        <taxon>Bacteria</taxon>
        <taxon>Bacillati</taxon>
        <taxon>Actinomycetota</taxon>
        <taxon>Actinomycetes</taxon>
        <taxon>Propionibacteriales</taxon>
        <taxon>Nocardioidaceae</taxon>
        <taxon>Nocardioides</taxon>
    </lineage>
</organism>
<dbReference type="RefSeq" id="WP_310302978.1">
    <property type="nucleotide sequence ID" value="NZ_BAAAPS010000010.1"/>
</dbReference>
<dbReference type="PANTHER" id="PTHR35788">
    <property type="entry name" value="EXPORTED PROTEIN-RELATED"/>
    <property type="match status" value="1"/>
</dbReference>
<dbReference type="InterPro" id="IPR052913">
    <property type="entry name" value="Glycopeptide_resist_protein"/>
</dbReference>
<sequence>MSYDVAADDARRDRRALVVVLVVLVLLVGGLYAGGYALTSDRLPQGSRVGGVRVGGLSPAAARRKIARETAARAARPLVVQVADRTFRLSPADLGLEVDVPGSVAQVPVGRSFDPREMWEAFVGSTDVPLRSVAVGDALERRLDRIADQVDDPVVEGDVRFEGGRAVAVYPQVGHLLDRGAAALAVEAAFPSDGDPVRLSLVDTPPQVSSTEVSRAMRAFANPAMSGAVTYRFGRGLGVVVRPEDFGPALSTTAVAGRLRPRLDGDRLWRRFRVVDSVYRGGAYDGSLSFRVEDRVLRKGQVASYLRDRVVRGFLAVVRRPQGRRVVEIPVTRVTR</sequence>
<feature type="transmembrane region" description="Helical" evidence="1">
    <location>
        <begin position="16"/>
        <end position="38"/>
    </location>
</feature>
<accession>A0ABU2BXD4</accession>
<keyword evidence="3" id="KW-1185">Reference proteome</keyword>
<reference evidence="2 3" key="1">
    <citation type="submission" date="2023-07" db="EMBL/GenBank/DDBJ databases">
        <title>Sequencing the genomes of 1000 actinobacteria strains.</title>
        <authorList>
            <person name="Klenk H.-P."/>
        </authorList>
    </citation>
    <scope>NUCLEOTIDE SEQUENCE [LARGE SCALE GENOMIC DNA]</scope>
    <source>
        <strain evidence="2 3">DSM 19426</strain>
    </source>
</reference>
<dbReference type="Proteomes" id="UP001183648">
    <property type="component" value="Unassembled WGS sequence"/>
</dbReference>
<comment type="caution">
    <text evidence="2">The sequence shown here is derived from an EMBL/GenBank/DDBJ whole genome shotgun (WGS) entry which is preliminary data.</text>
</comment>
<protein>
    <recommendedName>
        <fullName evidence="4">Peptidoglycan binding domain-containing protein</fullName>
    </recommendedName>
</protein>
<keyword evidence="1" id="KW-1133">Transmembrane helix</keyword>
<dbReference type="EMBL" id="JAVDYG010000001">
    <property type="protein sequence ID" value="MDR7363065.1"/>
    <property type="molecule type" value="Genomic_DNA"/>
</dbReference>
<evidence type="ECO:0008006" key="4">
    <source>
        <dbReference type="Google" id="ProtNLM"/>
    </source>
</evidence>
<gene>
    <name evidence="2" type="ORF">J2S63_002618</name>
</gene>
<evidence type="ECO:0000256" key="1">
    <source>
        <dbReference type="SAM" id="Phobius"/>
    </source>
</evidence>